<reference evidence="3" key="2">
    <citation type="submission" date="2025-08" db="UniProtKB">
        <authorList>
            <consortium name="RefSeq"/>
        </authorList>
    </citation>
    <scope>IDENTIFICATION</scope>
    <source>
        <tissue evidence="3">Leaf</tissue>
    </source>
</reference>
<proteinExistence type="predicted"/>
<dbReference type="InterPro" id="IPR055411">
    <property type="entry name" value="LRR_FXL15/At3g58940/PEG3-like"/>
</dbReference>
<name>A0ABM0ZCB3_CAMSA</name>
<dbReference type="SUPFAM" id="SSF52047">
    <property type="entry name" value="RNI-like"/>
    <property type="match status" value="1"/>
</dbReference>
<dbReference type="SMART" id="SM00579">
    <property type="entry name" value="FBD"/>
    <property type="match status" value="1"/>
</dbReference>
<dbReference type="PROSITE" id="PS50181">
    <property type="entry name" value="FBOX"/>
    <property type="match status" value="1"/>
</dbReference>
<evidence type="ECO:0000313" key="2">
    <source>
        <dbReference type="Proteomes" id="UP000694864"/>
    </source>
</evidence>
<sequence>MNRDKCQRRKKSDDEEGDAISRLPEDLLLHILSLLPTREAALTSVLSKRWRDLFTLLQPDSYDFDDSVFMPCLSPEECPRTSFREFVNRVLSRQPNSPITKFSLTCHQGVDKDLVADWTRIALTRGATDLTLIVLFPASRIYSLPSSIFFYSRNLIKLKLGCGRLGIIHHNLFWGDFIFTNLRTLHLDSIDLGRSCESFAHLISRCPMLEELIVNCIRWHHWNSASVCSLTLKTLTIDCEHYLPSMNSFVFKKRRGKLASGNDVFVDPPDARSEFGSRSPHDISFDTPNLLYLNYSDFVARNYPLVKLDSLVEARLDVGSNRRQMHARDSVELRVRWDATNLIMGIQNVQTLHLTSATIEAIEDFCKTVPVFNNLNHLSIESDDERGWQALPLLLINCPSLHTLVFHGLHHRVSDGCGDACDCIPPPPSSSSCLSSCPVKILKILDFGATCGEMSLVEHFLKKLPRLEQVIIVLLHCDSFIEEGCDRFEVSKALEMAPRASPNCKLKVVNN</sequence>
<dbReference type="RefSeq" id="XP_010513713.1">
    <property type="nucleotide sequence ID" value="XM_010515411.2"/>
</dbReference>
<gene>
    <name evidence="3" type="primary">LOC104789764</name>
</gene>
<evidence type="ECO:0000313" key="3">
    <source>
        <dbReference type="RefSeq" id="XP_010513713.1"/>
    </source>
</evidence>
<dbReference type="GeneID" id="104789764"/>
<evidence type="ECO:0000259" key="1">
    <source>
        <dbReference type="PROSITE" id="PS50181"/>
    </source>
</evidence>
<dbReference type="Gene3D" id="3.80.10.10">
    <property type="entry name" value="Ribonuclease Inhibitor"/>
    <property type="match status" value="1"/>
</dbReference>
<dbReference type="InterPro" id="IPR006566">
    <property type="entry name" value="FBD"/>
</dbReference>
<dbReference type="InterPro" id="IPR036047">
    <property type="entry name" value="F-box-like_dom_sf"/>
</dbReference>
<dbReference type="PANTHER" id="PTHR31293:SF16">
    <property type="entry name" value="RNI-LIKE SUPERFAMILY PROTEIN"/>
    <property type="match status" value="1"/>
</dbReference>
<dbReference type="Proteomes" id="UP000694864">
    <property type="component" value="Chromosome 5"/>
</dbReference>
<dbReference type="PANTHER" id="PTHR31293">
    <property type="entry name" value="RNI-LIKE SUPERFAMILY PROTEIN"/>
    <property type="match status" value="1"/>
</dbReference>
<dbReference type="Gene3D" id="1.20.1280.50">
    <property type="match status" value="1"/>
</dbReference>
<dbReference type="InterPro" id="IPR001810">
    <property type="entry name" value="F-box_dom"/>
</dbReference>
<dbReference type="InterPro" id="IPR055294">
    <property type="entry name" value="FBL60-like"/>
</dbReference>
<keyword evidence="2" id="KW-1185">Reference proteome</keyword>
<dbReference type="SUPFAM" id="SSF81383">
    <property type="entry name" value="F-box domain"/>
    <property type="match status" value="1"/>
</dbReference>
<accession>A0ABM0ZCB3</accession>
<reference evidence="2" key="1">
    <citation type="journal article" date="2014" name="Nat. Commun.">
        <title>The emerging biofuel crop Camelina sativa retains a highly undifferentiated hexaploid genome structure.</title>
        <authorList>
            <person name="Kagale S."/>
            <person name="Koh C."/>
            <person name="Nixon J."/>
            <person name="Bollina V."/>
            <person name="Clarke W.E."/>
            <person name="Tuteja R."/>
            <person name="Spillane C."/>
            <person name="Robinson S.J."/>
            <person name="Links M.G."/>
            <person name="Clarke C."/>
            <person name="Higgins E.E."/>
            <person name="Huebert T."/>
            <person name="Sharpe A.G."/>
            <person name="Parkin I.A."/>
        </authorList>
    </citation>
    <scope>NUCLEOTIDE SEQUENCE [LARGE SCALE GENOMIC DNA]</scope>
    <source>
        <strain evidence="2">cv. DH55</strain>
    </source>
</reference>
<dbReference type="Pfam" id="PF24758">
    <property type="entry name" value="LRR_At5g56370"/>
    <property type="match status" value="1"/>
</dbReference>
<dbReference type="Pfam" id="PF00646">
    <property type="entry name" value="F-box"/>
    <property type="match status" value="1"/>
</dbReference>
<feature type="domain" description="F-box" evidence="1">
    <location>
        <begin position="17"/>
        <end position="53"/>
    </location>
</feature>
<dbReference type="InterPro" id="IPR032675">
    <property type="entry name" value="LRR_dom_sf"/>
</dbReference>
<protein>
    <submittedName>
        <fullName evidence="3">F-box/LRR-repeat protein At3g59210-like</fullName>
    </submittedName>
</protein>
<organism evidence="2 3">
    <name type="scientific">Camelina sativa</name>
    <name type="common">False flax</name>
    <name type="synonym">Myagrum sativum</name>
    <dbReference type="NCBI Taxonomy" id="90675"/>
    <lineage>
        <taxon>Eukaryota</taxon>
        <taxon>Viridiplantae</taxon>
        <taxon>Streptophyta</taxon>
        <taxon>Embryophyta</taxon>
        <taxon>Tracheophyta</taxon>
        <taxon>Spermatophyta</taxon>
        <taxon>Magnoliopsida</taxon>
        <taxon>eudicotyledons</taxon>
        <taxon>Gunneridae</taxon>
        <taxon>Pentapetalae</taxon>
        <taxon>rosids</taxon>
        <taxon>malvids</taxon>
        <taxon>Brassicales</taxon>
        <taxon>Brassicaceae</taxon>
        <taxon>Camelineae</taxon>
        <taxon>Camelina</taxon>
    </lineage>
</organism>